<dbReference type="RefSeq" id="WP_271149148.1">
    <property type="nucleotide sequence ID" value="NZ_CP115859.1"/>
</dbReference>
<organism evidence="1 2">
    <name type="scientific">Chryseobacterium camelliae</name>
    <dbReference type="NCBI Taxonomy" id="1265445"/>
    <lineage>
        <taxon>Bacteria</taxon>
        <taxon>Pseudomonadati</taxon>
        <taxon>Bacteroidota</taxon>
        <taxon>Flavobacteriia</taxon>
        <taxon>Flavobacteriales</taxon>
        <taxon>Weeksellaceae</taxon>
        <taxon>Chryseobacterium group</taxon>
        <taxon>Chryseobacterium</taxon>
    </lineage>
</organism>
<accession>A0ABY7QQ30</accession>
<keyword evidence="2" id="KW-1185">Reference proteome</keyword>
<gene>
    <name evidence="1" type="ORF">PFY12_01645</name>
</gene>
<evidence type="ECO:0000313" key="2">
    <source>
        <dbReference type="Proteomes" id="UP001210978"/>
    </source>
</evidence>
<dbReference type="Proteomes" id="UP001210978">
    <property type="component" value="Chromosome"/>
</dbReference>
<evidence type="ECO:0000313" key="1">
    <source>
        <dbReference type="EMBL" id="WBV60836.1"/>
    </source>
</evidence>
<sequence length="160" mass="17952">MKRIMKQLGKLSLIITMCISFLGFNIKPPTKNLQKRILMIGIAYQQKKCGSSSFSDAVGYKPVPSCYGGTYSTIENEIKADLSKWYNVNKSDVTIKASDKAFGAVISYYKEISGWNCSVKRFAVGFGDTQQEAYDAAERNKNNDAKTPSYKVEKTFYCNN</sequence>
<dbReference type="EMBL" id="CP115859">
    <property type="protein sequence ID" value="WBV60836.1"/>
    <property type="molecule type" value="Genomic_DNA"/>
</dbReference>
<reference evidence="1 2" key="1">
    <citation type="submission" date="2023-01" db="EMBL/GenBank/DDBJ databases">
        <title>Complete genome of Chryseobacterium camelliae VAN22-5A.</title>
        <authorList>
            <person name="Zong G."/>
            <person name="Cao G."/>
        </authorList>
    </citation>
    <scope>NUCLEOTIDE SEQUENCE [LARGE SCALE GENOMIC DNA]</scope>
    <source>
        <strain evidence="1 2">VAN22-5A</strain>
    </source>
</reference>
<protein>
    <submittedName>
        <fullName evidence="1">Uncharacterized protein</fullName>
    </submittedName>
</protein>
<proteinExistence type="predicted"/>
<name>A0ABY7QQ30_9FLAO</name>